<feature type="non-terminal residue" evidence="1">
    <location>
        <position position="1"/>
    </location>
</feature>
<protein>
    <submittedName>
        <fullName evidence="1">Uncharacterized protein</fullName>
    </submittedName>
</protein>
<dbReference type="AlphaFoldDB" id="X1D966"/>
<evidence type="ECO:0000313" key="1">
    <source>
        <dbReference type="EMBL" id="GAG92946.1"/>
    </source>
</evidence>
<dbReference type="EMBL" id="BART01024791">
    <property type="protein sequence ID" value="GAG92946.1"/>
    <property type="molecule type" value="Genomic_DNA"/>
</dbReference>
<accession>X1D966</accession>
<reference evidence="1" key="1">
    <citation type="journal article" date="2014" name="Front. Microbiol.">
        <title>High frequency of phylogenetically diverse reductive dehalogenase-homologous genes in deep subseafloor sedimentary metagenomes.</title>
        <authorList>
            <person name="Kawai M."/>
            <person name="Futagami T."/>
            <person name="Toyoda A."/>
            <person name="Takaki Y."/>
            <person name="Nishi S."/>
            <person name="Hori S."/>
            <person name="Arai W."/>
            <person name="Tsubouchi T."/>
            <person name="Morono Y."/>
            <person name="Uchiyama I."/>
            <person name="Ito T."/>
            <person name="Fujiyama A."/>
            <person name="Inagaki F."/>
            <person name="Takami H."/>
        </authorList>
    </citation>
    <scope>NUCLEOTIDE SEQUENCE</scope>
    <source>
        <strain evidence="1">Expedition CK06-06</strain>
    </source>
</reference>
<proteinExistence type="predicted"/>
<sequence length="39" mass="4854">RPEFALKPIYEVLTFYMFRRTPVSLLIYGYGHLEYHYIR</sequence>
<gene>
    <name evidence="1" type="ORF">S01H4_44665</name>
</gene>
<name>X1D966_9ZZZZ</name>
<comment type="caution">
    <text evidence="1">The sequence shown here is derived from an EMBL/GenBank/DDBJ whole genome shotgun (WGS) entry which is preliminary data.</text>
</comment>
<organism evidence="1">
    <name type="scientific">marine sediment metagenome</name>
    <dbReference type="NCBI Taxonomy" id="412755"/>
    <lineage>
        <taxon>unclassified sequences</taxon>
        <taxon>metagenomes</taxon>
        <taxon>ecological metagenomes</taxon>
    </lineage>
</organism>